<gene>
    <name evidence="6" type="ORF">BN13_690007</name>
</gene>
<comment type="similarity">
    <text evidence="1 4">Belongs to the polyphosphate kinase 2 (PPK2) family. Class I subfamily.</text>
</comment>
<keyword evidence="2 4" id="KW-0808">Transferase</keyword>
<dbReference type="PIRSF" id="PIRSF028756">
    <property type="entry name" value="PPK2_prd"/>
    <property type="match status" value="1"/>
</dbReference>
<dbReference type="EC" id="2.7.4.-" evidence="4"/>
<dbReference type="Pfam" id="PF03976">
    <property type="entry name" value="PPK2"/>
    <property type="match status" value="1"/>
</dbReference>
<evidence type="ECO:0000313" key="7">
    <source>
        <dbReference type="Proteomes" id="UP000035720"/>
    </source>
</evidence>
<sequence length="294" mass="34400">MNLREYIDSLKVEGYTVRDDHGDDPMLIAPDGKAVETWRENYPYDTLMSRNDYEVEKYLLQIELLKFQYWAQDNGEKHVLVFEGRDAAGKGGTIKRFMEHLNPRSARVVALTKPTTTEGGQWYFQRYISHLPTTGEIVLFDRSWYNRAGVERVMGFCSDDQYDTFIRQAPRFEEMLIEAGTTVTKFWFSVTQQEQRTRFAIRQIDPVRRWKLSPMDLESLDRWEAYTDAKEAMFKLTDTKVSRWYTIKSNDKKRARINAMRLFLSLHDYDGKDADVVGEPDPLVVGRGKKTVGD</sequence>
<protein>
    <recommendedName>
        <fullName evidence="4">ADP/GDP-polyphosphate phosphotransferase</fullName>
        <ecNumber evidence="4">2.7.4.-</ecNumber>
    </recommendedName>
    <alternativeName>
        <fullName evidence="4">Polyphosphate kinase PPK2</fullName>
    </alternativeName>
</protein>
<dbReference type="SUPFAM" id="SSF52540">
    <property type="entry name" value="P-loop containing nucleoside triphosphate hydrolases"/>
    <property type="match status" value="1"/>
</dbReference>
<evidence type="ECO:0000313" key="6">
    <source>
        <dbReference type="EMBL" id="CCI54372.1"/>
    </source>
</evidence>
<dbReference type="PANTHER" id="PTHR34383:SF1">
    <property type="entry name" value="ADP-POLYPHOSPHATE PHOSPHOTRANSFERASE"/>
    <property type="match status" value="1"/>
</dbReference>
<evidence type="ECO:0000256" key="3">
    <source>
        <dbReference type="ARBA" id="ARBA00022777"/>
    </source>
</evidence>
<dbReference type="NCBIfam" id="TIGR03707">
    <property type="entry name" value="PPK2_P_aer"/>
    <property type="match status" value="1"/>
</dbReference>
<dbReference type="InterPro" id="IPR016898">
    <property type="entry name" value="Polyphosphate_phosphotransfera"/>
</dbReference>
<dbReference type="EMBL" id="CAJC01000182">
    <property type="protein sequence ID" value="CCI54372.1"/>
    <property type="molecule type" value="Genomic_DNA"/>
</dbReference>
<dbReference type="InterPro" id="IPR027417">
    <property type="entry name" value="P-loop_NTPase"/>
</dbReference>
<dbReference type="OrthoDB" id="9775224at2"/>
<comment type="subunit">
    <text evidence="4">Homotetramer.</text>
</comment>
<reference evidence="6 7" key="1">
    <citation type="journal article" date="2013" name="ISME J.">
        <title>A metabolic model for members of the genus Tetrasphaera involved in enhanced biological phosphorus removal.</title>
        <authorList>
            <person name="Kristiansen R."/>
            <person name="Nguyen H.T.T."/>
            <person name="Saunders A.M."/>
            <person name="Nielsen J.L."/>
            <person name="Wimmer R."/>
            <person name="Le V.Q."/>
            <person name="McIlroy S.J."/>
            <person name="Petrovski S."/>
            <person name="Seviour R.J."/>
            <person name="Calteau A."/>
            <person name="Nielsen K.L."/>
            <person name="Nielsen P.H."/>
        </authorList>
    </citation>
    <scope>NUCLEOTIDE SEQUENCE [LARGE SCALE GENOMIC DNA]</scope>
    <source>
        <strain evidence="6 7">Ben 74</strain>
    </source>
</reference>
<dbReference type="GO" id="GO:0008976">
    <property type="term" value="F:polyphosphate kinase activity"/>
    <property type="evidence" value="ECO:0007669"/>
    <property type="project" value="UniProtKB-UniRule"/>
</dbReference>
<organism evidence="6 7">
    <name type="scientific">Nostocoides jenkinsii Ben 74</name>
    <dbReference type="NCBI Taxonomy" id="1193518"/>
    <lineage>
        <taxon>Bacteria</taxon>
        <taxon>Bacillati</taxon>
        <taxon>Actinomycetota</taxon>
        <taxon>Actinomycetes</taxon>
        <taxon>Micrococcales</taxon>
        <taxon>Intrasporangiaceae</taxon>
        <taxon>Nostocoides</taxon>
    </lineage>
</organism>
<dbReference type="STRING" id="1193518.BN13_690007"/>
<dbReference type="AlphaFoldDB" id="A0A077MGB1"/>
<evidence type="ECO:0000259" key="5">
    <source>
        <dbReference type="Pfam" id="PF03976"/>
    </source>
</evidence>
<dbReference type="GO" id="GO:0006793">
    <property type="term" value="P:phosphorus metabolic process"/>
    <property type="evidence" value="ECO:0007669"/>
    <property type="project" value="InterPro"/>
</dbReference>
<dbReference type="InterPro" id="IPR022488">
    <property type="entry name" value="PPK2-related"/>
</dbReference>
<dbReference type="InterPro" id="IPR022486">
    <property type="entry name" value="PPK2_PA0141"/>
</dbReference>
<keyword evidence="7" id="KW-1185">Reference proteome</keyword>
<proteinExistence type="inferred from homology"/>
<dbReference type="PANTHER" id="PTHR34383">
    <property type="entry name" value="POLYPHOSPHATE:AMP PHOSPHOTRANSFERASE-RELATED"/>
    <property type="match status" value="1"/>
</dbReference>
<evidence type="ECO:0000256" key="2">
    <source>
        <dbReference type="ARBA" id="ARBA00022679"/>
    </source>
</evidence>
<name>A0A077MGB1_9MICO</name>
<dbReference type="Proteomes" id="UP000035720">
    <property type="component" value="Unassembled WGS sequence"/>
</dbReference>
<dbReference type="RefSeq" id="WP_048546911.1">
    <property type="nucleotide sequence ID" value="NZ_HF571038.1"/>
</dbReference>
<accession>A0A077MGB1</accession>
<evidence type="ECO:0000256" key="1">
    <source>
        <dbReference type="ARBA" id="ARBA00009924"/>
    </source>
</evidence>
<keyword evidence="3 4" id="KW-0418">Kinase</keyword>
<feature type="domain" description="Polyphosphate kinase-2-related" evidence="5">
    <location>
        <begin position="49"/>
        <end position="272"/>
    </location>
</feature>
<comment type="function">
    <text evidence="4">Uses inorganic polyphosphate (polyP) as a donor to convert GDP to GTP or ADP to ATP.</text>
</comment>
<evidence type="ECO:0000256" key="4">
    <source>
        <dbReference type="RuleBase" id="RU369062"/>
    </source>
</evidence>
<dbReference type="Gene3D" id="3.40.50.300">
    <property type="entry name" value="P-loop containing nucleotide triphosphate hydrolases"/>
    <property type="match status" value="1"/>
</dbReference>
<comment type="caution">
    <text evidence="6">The sequence shown here is derived from an EMBL/GenBank/DDBJ whole genome shotgun (WGS) entry which is preliminary data.</text>
</comment>